<sequence length="435" mass="47448">MGSTITLHQLSKTYPGGHRAVHDISLHLDAGGFLVLLGPSGCGKSTLLRMIAGLETATSGEVLLNGRPAGELPPSERDMAMVFQNFALYPTMTAAQNIAFPLASRGDDEHTTTQAVNTVADRLGIRSLLTRTPAQLSGGERQRVAMGRAVIRRPSVFLMDEPLSSLDARLRVRLRTEILSVVRHTGATTIYVTHDQAEAMALGDRIAVLRDGLLQQIGTPDQLYGLPHNAFVASFVGTPRINLLDGTLYAPVGGAMTVSLGTQRLVLPQDMAHTHQLLRVLQGQQLLIGLRPEALRIHSTPAPYERPLDATVTHVEYQGHEILLHVTADARTADVPHTARVHDDRPAHRNPLTTAARTLLGRVRGALPHRHHPTPQSPPPLPGHYHVGELLVRARHGTTYRPGDRIPLLVDLRALMLFDTSGHRVFPQPTHRPDL</sequence>
<evidence type="ECO:0000256" key="3">
    <source>
        <dbReference type="ARBA" id="ARBA00022840"/>
    </source>
</evidence>
<dbReference type="InterPro" id="IPR003439">
    <property type="entry name" value="ABC_transporter-like_ATP-bd"/>
</dbReference>
<dbReference type="Gene3D" id="3.40.50.300">
    <property type="entry name" value="P-loop containing nucleotide triphosphate hydrolases"/>
    <property type="match status" value="1"/>
</dbReference>
<dbReference type="PANTHER" id="PTHR43875">
    <property type="entry name" value="MALTODEXTRIN IMPORT ATP-BINDING PROTEIN MSMX"/>
    <property type="match status" value="1"/>
</dbReference>
<accession>A0ABT7JAJ0</accession>
<keyword evidence="2" id="KW-0547">Nucleotide-binding</keyword>
<dbReference type="InterPro" id="IPR047641">
    <property type="entry name" value="ABC_transpr_MalK/UgpC-like"/>
</dbReference>
<protein>
    <submittedName>
        <fullName evidence="5">ABC transporter ATP-binding protein</fullName>
    </submittedName>
</protein>
<evidence type="ECO:0000256" key="1">
    <source>
        <dbReference type="ARBA" id="ARBA00022448"/>
    </source>
</evidence>
<evidence type="ECO:0000256" key="2">
    <source>
        <dbReference type="ARBA" id="ARBA00022741"/>
    </source>
</evidence>
<dbReference type="SMART" id="SM00382">
    <property type="entry name" value="AAA"/>
    <property type="match status" value="1"/>
</dbReference>
<dbReference type="PROSITE" id="PS50893">
    <property type="entry name" value="ABC_TRANSPORTER_2"/>
    <property type="match status" value="1"/>
</dbReference>
<dbReference type="RefSeq" id="WP_285437097.1">
    <property type="nucleotide sequence ID" value="NZ_JASJUS010000060.1"/>
</dbReference>
<keyword evidence="3 5" id="KW-0067">ATP-binding</keyword>
<dbReference type="Pfam" id="PF00005">
    <property type="entry name" value="ABC_tran"/>
    <property type="match status" value="1"/>
</dbReference>
<dbReference type="Proteomes" id="UP001241926">
    <property type="component" value="Unassembled WGS sequence"/>
</dbReference>
<evidence type="ECO:0000259" key="4">
    <source>
        <dbReference type="PROSITE" id="PS50893"/>
    </source>
</evidence>
<dbReference type="InterPro" id="IPR008995">
    <property type="entry name" value="Mo/tungstate-bd_C_term_dom"/>
</dbReference>
<dbReference type="InterPro" id="IPR017871">
    <property type="entry name" value="ABC_transporter-like_CS"/>
</dbReference>
<comment type="caution">
    <text evidence="5">The sequence shown here is derived from an EMBL/GenBank/DDBJ whole genome shotgun (WGS) entry which is preliminary data.</text>
</comment>
<dbReference type="EMBL" id="JASJUS010000060">
    <property type="protein sequence ID" value="MDL2081895.1"/>
    <property type="molecule type" value="Genomic_DNA"/>
</dbReference>
<dbReference type="GO" id="GO:0005524">
    <property type="term" value="F:ATP binding"/>
    <property type="evidence" value="ECO:0007669"/>
    <property type="project" value="UniProtKB-KW"/>
</dbReference>
<dbReference type="InterPro" id="IPR012340">
    <property type="entry name" value="NA-bd_OB-fold"/>
</dbReference>
<evidence type="ECO:0000313" key="6">
    <source>
        <dbReference type="Proteomes" id="UP001241926"/>
    </source>
</evidence>
<dbReference type="SUPFAM" id="SSF52540">
    <property type="entry name" value="P-loop containing nucleoside triphosphate hydrolases"/>
    <property type="match status" value="1"/>
</dbReference>
<gene>
    <name evidence="5" type="ORF">QNN03_36265</name>
</gene>
<dbReference type="SUPFAM" id="SSF50331">
    <property type="entry name" value="MOP-like"/>
    <property type="match status" value="1"/>
</dbReference>
<dbReference type="PANTHER" id="PTHR43875:SF1">
    <property type="entry name" value="OSMOPROTECTIVE COMPOUNDS UPTAKE ATP-BINDING PROTEIN GGTA"/>
    <property type="match status" value="1"/>
</dbReference>
<dbReference type="PROSITE" id="PS00211">
    <property type="entry name" value="ABC_TRANSPORTER_1"/>
    <property type="match status" value="1"/>
</dbReference>
<dbReference type="Gene3D" id="2.40.50.140">
    <property type="entry name" value="Nucleic acid-binding proteins"/>
    <property type="match status" value="1"/>
</dbReference>
<dbReference type="Gene3D" id="2.40.50.100">
    <property type="match status" value="1"/>
</dbReference>
<keyword evidence="1" id="KW-0813">Transport</keyword>
<feature type="domain" description="ABC transporter" evidence="4">
    <location>
        <begin position="5"/>
        <end position="236"/>
    </location>
</feature>
<name>A0ABT7JAJ0_9ACTN</name>
<dbReference type="InterPro" id="IPR003593">
    <property type="entry name" value="AAA+_ATPase"/>
</dbReference>
<evidence type="ECO:0000313" key="5">
    <source>
        <dbReference type="EMBL" id="MDL2081895.1"/>
    </source>
</evidence>
<keyword evidence="6" id="KW-1185">Reference proteome</keyword>
<reference evidence="5 6" key="1">
    <citation type="submission" date="2023-05" db="EMBL/GenBank/DDBJ databases">
        <title>Streptomyces fuscus sp. nov., a brown-black pigment producing actinomyces isolated from dry sand of Sea duck farm.</title>
        <authorList>
            <person name="Xie J."/>
            <person name="Shen N."/>
        </authorList>
    </citation>
    <scope>NUCLEOTIDE SEQUENCE [LARGE SCALE GENOMIC DNA]</scope>
    <source>
        <strain evidence="5 6">GXMU-J15</strain>
    </source>
</reference>
<organism evidence="5 6">
    <name type="scientific">Streptomyces fuscus</name>
    <dbReference type="NCBI Taxonomy" id="3048495"/>
    <lineage>
        <taxon>Bacteria</taxon>
        <taxon>Bacillati</taxon>
        <taxon>Actinomycetota</taxon>
        <taxon>Actinomycetes</taxon>
        <taxon>Kitasatosporales</taxon>
        <taxon>Streptomycetaceae</taxon>
        <taxon>Streptomyces</taxon>
    </lineage>
</organism>
<dbReference type="InterPro" id="IPR027417">
    <property type="entry name" value="P-loop_NTPase"/>
</dbReference>
<dbReference type="InterPro" id="IPR013611">
    <property type="entry name" value="Transp-assoc_OB_typ2"/>
</dbReference>
<proteinExistence type="predicted"/>
<dbReference type="Pfam" id="PF08402">
    <property type="entry name" value="TOBE_2"/>
    <property type="match status" value="1"/>
</dbReference>